<evidence type="ECO:0000256" key="3">
    <source>
        <dbReference type="ARBA" id="ARBA00012608"/>
    </source>
</evidence>
<dbReference type="PANTHER" id="PTHR22912:SF217">
    <property type="entry name" value="DIHYDROLIPOYL DEHYDROGENASE"/>
    <property type="match status" value="1"/>
</dbReference>
<dbReference type="SUPFAM" id="SSF51905">
    <property type="entry name" value="FAD/NAD(P)-binding domain"/>
    <property type="match status" value="1"/>
</dbReference>
<evidence type="ECO:0000256" key="9">
    <source>
        <dbReference type="ARBA" id="ARBA00023027"/>
    </source>
</evidence>
<protein>
    <recommendedName>
        <fullName evidence="4 13">Dihydrolipoyl dehydrogenase</fullName>
        <ecNumber evidence="3 13">1.8.1.4</ecNumber>
    </recommendedName>
</protein>
<comment type="subcellular location">
    <subcellularLocation>
        <location evidence="1">Cytoplasm</location>
    </subcellularLocation>
</comment>
<name>A0ABZ0TUP7_9SPHI</name>
<dbReference type="InterPro" id="IPR036188">
    <property type="entry name" value="FAD/NAD-bd_sf"/>
</dbReference>
<dbReference type="GO" id="GO:0004148">
    <property type="term" value="F:dihydrolipoyl dehydrogenase (NADH) activity"/>
    <property type="evidence" value="ECO:0007669"/>
    <property type="project" value="UniProtKB-EC"/>
</dbReference>
<proteinExistence type="inferred from homology"/>
<keyword evidence="11 13" id="KW-0676">Redox-active center</keyword>
<dbReference type="InterPro" id="IPR006258">
    <property type="entry name" value="Lipoamide_DH"/>
</dbReference>
<dbReference type="SUPFAM" id="SSF55424">
    <property type="entry name" value="FAD/NAD-linked reductases, dimerisation (C-terminal) domain"/>
    <property type="match status" value="1"/>
</dbReference>
<dbReference type="RefSeq" id="WP_321565303.1">
    <property type="nucleotide sequence ID" value="NZ_CP139558.1"/>
</dbReference>
<dbReference type="InterPro" id="IPR012999">
    <property type="entry name" value="Pyr_OxRdtase_I_AS"/>
</dbReference>
<evidence type="ECO:0000256" key="6">
    <source>
        <dbReference type="ARBA" id="ARBA00022630"/>
    </source>
</evidence>
<feature type="domain" description="FAD/NAD(P)-binding" evidence="15">
    <location>
        <begin position="3"/>
        <end position="324"/>
    </location>
</feature>
<evidence type="ECO:0000256" key="12">
    <source>
        <dbReference type="ARBA" id="ARBA00049187"/>
    </source>
</evidence>
<comment type="catalytic activity">
    <reaction evidence="12 13">
        <text>N(6)-[(R)-dihydrolipoyl]-L-lysyl-[protein] + NAD(+) = N(6)-[(R)-lipoyl]-L-lysyl-[protein] + NADH + H(+)</text>
        <dbReference type="Rhea" id="RHEA:15045"/>
        <dbReference type="Rhea" id="RHEA-COMP:10474"/>
        <dbReference type="Rhea" id="RHEA-COMP:10475"/>
        <dbReference type="ChEBI" id="CHEBI:15378"/>
        <dbReference type="ChEBI" id="CHEBI:57540"/>
        <dbReference type="ChEBI" id="CHEBI:57945"/>
        <dbReference type="ChEBI" id="CHEBI:83099"/>
        <dbReference type="ChEBI" id="CHEBI:83100"/>
        <dbReference type="EC" id="1.8.1.4"/>
    </reaction>
</comment>
<keyword evidence="17" id="KW-1185">Reference proteome</keyword>
<accession>A0ABZ0TUP7</accession>
<dbReference type="PRINTS" id="PR00368">
    <property type="entry name" value="FADPNR"/>
</dbReference>
<evidence type="ECO:0000256" key="7">
    <source>
        <dbReference type="ARBA" id="ARBA00022827"/>
    </source>
</evidence>
<dbReference type="InterPro" id="IPR004099">
    <property type="entry name" value="Pyr_nucl-diS_OxRdtase_dimer"/>
</dbReference>
<comment type="miscellaneous">
    <text evidence="13">The active site is a redox-active disulfide bond.</text>
</comment>
<dbReference type="Pfam" id="PF02852">
    <property type="entry name" value="Pyr_redox_dim"/>
    <property type="match status" value="1"/>
</dbReference>
<evidence type="ECO:0000256" key="5">
    <source>
        <dbReference type="ARBA" id="ARBA00022490"/>
    </source>
</evidence>
<gene>
    <name evidence="16" type="primary">lpdA</name>
    <name evidence="16" type="ORF">SNE25_11800</name>
</gene>
<keyword evidence="8 13" id="KW-0560">Oxidoreductase</keyword>
<dbReference type="Gene3D" id="3.30.390.30">
    <property type="match status" value="1"/>
</dbReference>
<dbReference type="NCBIfam" id="TIGR01350">
    <property type="entry name" value="lipoamide_DH"/>
    <property type="match status" value="1"/>
</dbReference>
<reference evidence="16 17" key="1">
    <citation type="submission" date="2023-11" db="EMBL/GenBank/DDBJ databases">
        <title>Analysis of the Genomes of Mucilaginibacter gossypii cycad 4 and M. sabulilitoris SNA2: microbes with the potential for plant growth promotion.</title>
        <authorList>
            <person name="Hirsch A.M."/>
            <person name="Humm E."/>
            <person name="Rubbi M."/>
            <person name="Del Vecchio G."/>
            <person name="Ha S.M."/>
            <person name="Pellegrini M."/>
            <person name="Gunsalus R.P."/>
        </authorList>
    </citation>
    <scope>NUCLEOTIDE SEQUENCE [LARGE SCALE GENOMIC DNA]</scope>
    <source>
        <strain evidence="16 17">SNA2</strain>
    </source>
</reference>
<dbReference type="InterPro" id="IPR001100">
    <property type="entry name" value="Pyr_nuc-diS_OxRdtase"/>
</dbReference>
<dbReference type="PANTHER" id="PTHR22912">
    <property type="entry name" value="DISULFIDE OXIDOREDUCTASE"/>
    <property type="match status" value="1"/>
</dbReference>
<dbReference type="InterPro" id="IPR023753">
    <property type="entry name" value="FAD/NAD-binding_dom"/>
</dbReference>
<evidence type="ECO:0000256" key="11">
    <source>
        <dbReference type="ARBA" id="ARBA00023284"/>
    </source>
</evidence>
<organism evidence="16 17">
    <name type="scientific">Mucilaginibacter sabulilitoris</name>
    <dbReference type="NCBI Taxonomy" id="1173583"/>
    <lineage>
        <taxon>Bacteria</taxon>
        <taxon>Pseudomonadati</taxon>
        <taxon>Bacteroidota</taxon>
        <taxon>Sphingobacteriia</taxon>
        <taxon>Sphingobacteriales</taxon>
        <taxon>Sphingobacteriaceae</taxon>
        <taxon>Mucilaginibacter</taxon>
    </lineage>
</organism>
<keyword evidence="7 13" id="KW-0274">FAD</keyword>
<evidence type="ECO:0000259" key="14">
    <source>
        <dbReference type="Pfam" id="PF02852"/>
    </source>
</evidence>
<keyword evidence="6 13" id="KW-0285">Flavoprotein</keyword>
<dbReference type="Pfam" id="PF07992">
    <property type="entry name" value="Pyr_redox_2"/>
    <property type="match status" value="1"/>
</dbReference>
<evidence type="ECO:0000256" key="4">
    <source>
        <dbReference type="ARBA" id="ARBA00016961"/>
    </source>
</evidence>
<dbReference type="Proteomes" id="UP001324380">
    <property type="component" value="Chromosome"/>
</dbReference>
<keyword evidence="5" id="KW-0963">Cytoplasm</keyword>
<dbReference type="PRINTS" id="PR00411">
    <property type="entry name" value="PNDRDTASEI"/>
</dbReference>
<evidence type="ECO:0000256" key="2">
    <source>
        <dbReference type="ARBA" id="ARBA00007532"/>
    </source>
</evidence>
<evidence type="ECO:0000256" key="10">
    <source>
        <dbReference type="ARBA" id="ARBA00023157"/>
    </source>
</evidence>
<keyword evidence="10" id="KW-1015">Disulfide bond</keyword>
<dbReference type="InterPro" id="IPR016156">
    <property type="entry name" value="FAD/NAD-linked_Rdtase_dimer_sf"/>
</dbReference>
<sequence>MDYDLIVIGSGPGGYVAAIRASQLGLKTAIIEKESLGGICLNWGCIPTKALLKSAQVFEYITHAADYGVNINGTGEVNFEAMIKRSRGVADGMSKGVQFLMKKNKIDVIVGFGKLKSKGVVEVKSNDGSTKDITAKHIILATGGRSRELPNLKQDNKKVIGYRQAMILPQQPKSMVVVGSGAIGIEFAYFYNSIGTKVTVVEYLDNIVPLEDEEVSKGLNRILKKQGINIMTSANVESVDTSGNLCKVNVKTATGVEVLEAEVVLSAVGISTNIEGIGLEENGVKTDKGKVLVDDFYRTNVEGVYAIGDIVKGQALAHVASAEGIICVEKIAGQNPEPLNYNNIPGCTYCSPEVASVGYTEKAAKEAGYEIKVGKFPFSASGKASAAGAKDGFVKVIFDAKYGEFLGAHMLGYNVTEMIAEVVTARKLEATGHEIIKSVHPHPTMSEAVMEAAAAAYGEVIHI</sequence>
<keyword evidence="9 13" id="KW-0520">NAD</keyword>
<dbReference type="Gene3D" id="3.50.50.60">
    <property type="entry name" value="FAD/NAD(P)-binding domain"/>
    <property type="match status" value="2"/>
</dbReference>
<evidence type="ECO:0000256" key="1">
    <source>
        <dbReference type="ARBA" id="ARBA00004496"/>
    </source>
</evidence>
<evidence type="ECO:0000313" key="17">
    <source>
        <dbReference type="Proteomes" id="UP001324380"/>
    </source>
</evidence>
<evidence type="ECO:0000313" key="16">
    <source>
        <dbReference type="EMBL" id="WPU96202.1"/>
    </source>
</evidence>
<dbReference type="EMBL" id="CP139558">
    <property type="protein sequence ID" value="WPU96202.1"/>
    <property type="molecule type" value="Genomic_DNA"/>
</dbReference>
<dbReference type="EC" id="1.8.1.4" evidence="3 13"/>
<dbReference type="PIRSF" id="PIRSF000350">
    <property type="entry name" value="Mercury_reductase_MerA"/>
    <property type="match status" value="1"/>
</dbReference>
<feature type="domain" description="Pyridine nucleotide-disulphide oxidoreductase dimerisation" evidence="14">
    <location>
        <begin position="344"/>
        <end position="453"/>
    </location>
</feature>
<evidence type="ECO:0000256" key="13">
    <source>
        <dbReference type="RuleBase" id="RU003692"/>
    </source>
</evidence>
<evidence type="ECO:0000259" key="15">
    <source>
        <dbReference type="Pfam" id="PF07992"/>
    </source>
</evidence>
<comment type="similarity">
    <text evidence="2 13">Belongs to the class-I pyridine nucleotide-disulfide oxidoreductase family.</text>
</comment>
<dbReference type="InterPro" id="IPR050151">
    <property type="entry name" value="Class-I_Pyr_Nuc-Dis_Oxidored"/>
</dbReference>
<comment type="cofactor">
    <cofactor evidence="13">
        <name>FAD</name>
        <dbReference type="ChEBI" id="CHEBI:57692"/>
    </cofactor>
    <text evidence="13">Binds 1 FAD per subunit.</text>
</comment>
<dbReference type="PROSITE" id="PS00076">
    <property type="entry name" value="PYRIDINE_REDOX_1"/>
    <property type="match status" value="1"/>
</dbReference>
<evidence type="ECO:0000256" key="8">
    <source>
        <dbReference type="ARBA" id="ARBA00023002"/>
    </source>
</evidence>